<proteinExistence type="predicted"/>
<evidence type="ECO:0000313" key="2">
    <source>
        <dbReference type="Proteomes" id="UP000691718"/>
    </source>
</evidence>
<sequence>MHYFFFPVTKNRVKIKPMIKCGGCKTFQGLRKLLEKLKSTYLPLNTTPYLLRRRDIPHGILKLLRALTWTTYLPEEPAWPSVAAPVYFLTTFTTVENSLRPVRRCWVQLHYSSDTIGSEHQTRRSSAEPSGGTV</sequence>
<gene>
    <name evidence="1" type="ORF">PAPOLLO_LOCUS14900</name>
</gene>
<organism evidence="1 2">
    <name type="scientific">Parnassius apollo</name>
    <name type="common">Apollo butterfly</name>
    <name type="synonym">Papilio apollo</name>
    <dbReference type="NCBI Taxonomy" id="110799"/>
    <lineage>
        <taxon>Eukaryota</taxon>
        <taxon>Metazoa</taxon>
        <taxon>Ecdysozoa</taxon>
        <taxon>Arthropoda</taxon>
        <taxon>Hexapoda</taxon>
        <taxon>Insecta</taxon>
        <taxon>Pterygota</taxon>
        <taxon>Neoptera</taxon>
        <taxon>Endopterygota</taxon>
        <taxon>Lepidoptera</taxon>
        <taxon>Glossata</taxon>
        <taxon>Ditrysia</taxon>
        <taxon>Papilionoidea</taxon>
        <taxon>Papilionidae</taxon>
        <taxon>Parnassiinae</taxon>
        <taxon>Parnassini</taxon>
        <taxon>Parnassius</taxon>
        <taxon>Parnassius</taxon>
    </lineage>
</organism>
<dbReference type="AlphaFoldDB" id="A0A8S3X9Z0"/>
<keyword evidence="2" id="KW-1185">Reference proteome</keyword>
<reference evidence="1" key="1">
    <citation type="submission" date="2021-04" db="EMBL/GenBank/DDBJ databases">
        <authorList>
            <person name="Tunstrom K."/>
        </authorList>
    </citation>
    <scope>NUCLEOTIDE SEQUENCE</scope>
</reference>
<comment type="caution">
    <text evidence="1">The sequence shown here is derived from an EMBL/GenBank/DDBJ whole genome shotgun (WGS) entry which is preliminary data.</text>
</comment>
<dbReference type="Proteomes" id="UP000691718">
    <property type="component" value="Unassembled WGS sequence"/>
</dbReference>
<name>A0A8S3X9Z0_PARAO</name>
<dbReference type="EMBL" id="CAJQZP010000987">
    <property type="protein sequence ID" value="CAG5007268.1"/>
    <property type="molecule type" value="Genomic_DNA"/>
</dbReference>
<evidence type="ECO:0000313" key="1">
    <source>
        <dbReference type="EMBL" id="CAG5007268.1"/>
    </source>
</evidence>
<protein>
    <submittedName>
        <fullName evidence="1">(apollo) hypothetical protein</fullName>
    </submittedName>
</protein>
<accession>A0A8S3X9Z0</accession>